<dbReference type="EMBL" id="JAFMOY010000130">
    <property type="protein sequence ID" value="MBU9846844.1"/>
    <property type="molecule type" value="Genomic_DNA"/>
</dbReference>
<evidence type="ECO:0000313" key="2">
    <source>
        <dbReference type="Proteomes" id="UP000739284"/>
    </source>
</evidence>
<dbReference type="InterPro" id="IPR008727">
    <property type="entry name" value="PAAR_motif"/>
</dbReference>
<proteinExistence type="predicted"/>
<dbReference type="Proteomes" id="UP000739284">
    <property type="component" value="Unassembled WGS sequence"/>
</dbReference>
<evidence type="ECO:0000313" key="1">
    <source>
        <dbReference type="EMBL" id="MBU9846844.1"/>
    </source>
</evidence>
<reference evidence="1 2" key="1">
    <citation type="submission" date="2021-03" db="EMBL/GenBank/DDBJ databases">
        <title>Five novel Rahnella species.</title>
        <authorList>
            <person name="Brady C."/>
            <person name="Asselin J."/>
            <person name="Beer S."/>
            <person name="Bruberg M.B."/>
            <person name="Crampton B."/>
            <person name="Venter S."/>
            <person name="Arnold D."/>
            <person name="Denman S."/>
        </authorList>
    </citation>
    <scope>NUCLEOTIDE SEQUENCE [LARGE SCALE GENOMIC DNA]</scope>
    <source>
        <strain evidence="1 2">FRB 231</strain>
    </source>
</reference>
<dbReference type="CDD" id="cd14744">
    <property type="entry name" value="PAAR_CT_2"/>
    <property type="match status" value="1"/>
</dbReference>
<dbReference type="Pfam" id="PF05488">
    <property type="entry name" value="PAAR_motif"/>
    <property type="match status" value="1"/>
</dbReference>
<dbReference type="RefSeq" id="WP_113876427.1">
    <property type="nucleotide sequence ID" value="NZ_JAFMOY010000130.1"/>
</dbReference>
<comment type="caution">
    <text evidence="1">The sequence shown here is derived from an EMBL/GenBank/DDBJ whole genome shotgun (WGS) entry which is preliminary data.</text>
</comment>
<organism evidence="1 2">
    <name type="scientific">Rahnella ecdela</name>
    <dbReference type="NCBI Taxonomy" id="2816250"/>
    <lineage>
        <taxon>Bacteria</taxon>
        <taxon>Pseudomonadati</taxon>
        <taxon>Pseudomonadota</taxon>
        <taxon>Gammaproteobacteria</taxon>
        <taxon>Enterobacterales</taxon>
        <taxon>Yersiniaceae</taxon>
        <taxon>Rahnella</taxon>
    </lineage>
</organism>
<name>A0ABS6LJZ0_9GAMM</name>
<keyword evidence="2" id="KW-1185">Reference proteome</keyword>
<accession>A0ABS6LJZ0</accession>
<sequence>MSIKKLALLGDKTTFGSIVSATSSFIDEGKKIVQSGDLASCSKCKNVFPINGTASGWINDGTKQVQDQDQVLCGCNDHKVFAQSVLLNG</sequence>
<gene>
    <name evidence="1" type="ORF">J1784_17740</name>
</gene>
<protein>
    <submittedName>
        <fullName evidence="1">PAAR domain-containing protein</fullName>
    </submittedName>
</protein>